<name>A0A193GBF8_9BORD</name>
<organism evidence="1 2">
    <name type="scientific">Bordetella flabilis</name>
    <dbReference type="NCBI Taxonomy" id="463014"/>
    <lineage>
        <taxon>Bacteria</taxon>
        <taxon>Pseudomonadati</taxon>
        <taxon>Pseudomonadota</taxon>
        <taxon>Betaproteobacteria</taxon>
        <taxon>Burkholderiales</taxon>
        <taxon>Alcaligenaceae</taxon>
        <taxon>Bordetella</taxon>
    </lineage>
</organism>
<dbReference type="RefSeq" id="WP_066656103.1">
    <property type="nucleotide sequence ID" value="NZ_CBCSCL010000014.1"/>
</dbReference>
<gene>
    <name evidence="1" type="ORF">BAU07_08625</name>
</gene>
<dbReference type="STRING" id="463014.BAU07_08625"/>
<sequence length="89" mass="9980">MQRIITENQIPTGDFRQVKYVGAIKNRVDDGNSAKVWAIDSKSPFAQQLGAGPIENWTEVMIDVEDPDSPETLERLKRAVEARLVQQLG</sequence>
<reference evidence="1 2" key="1">
    <citation type="submission" date="2016-06" db="EMBL/GenBank/DDBJ databases">
        <title>Complete genome sequences of Bordetella bronchialis and Bordetella flabilis.</title>
        <authorList>
            <person name="LiPuma J.J."/>
            <person name="Spilker T."/>
        </authorList>
    </citation>
    <scope>NUCLEOTIDE SEQUENCE [LARGE SCALE GENOMIC DNA]</scope>
    <source>
        <strain evidence="1 2">AU10664</strain>
    </source>
</reference>
<dbReference type="EMBL" id="CP016172">
    <property type="protein sequence ID" value="ANN77165.1"/>
    <property type="molecule type" value="Genomic_DNA"/>
</dbReference>
<proteinExistence type="predicted"/>
<evidence type="ECO:0000313" key="1">
    <source>
        <dbReference type="EMBL" id="ANN77165.1"/>
    </source>
</evidence>
<accession>A0A193GBF8</accession>
<protein>
    <submittedName>
        <fullName evidence="1">Uncharacterized protein</fullName>
    </submittedName>
</protein>
<dbReference type="OrthoDB" id="8636984at2"/>
<evidence type="ECO:0000313" key="2">
    <source>
        <dbReference type="Proteomes" id="UP000091926"/>
    </source>
</evidence>
<keyword evidence="2" id="KW-1185">Reference proteome</keyword>
<dbReference type="KEGG" id="bfz:BAU07_08625"/>
<dbReference type="Proteomes" id="UP000091926">
    <property type="component" value="Chromosome"/>
</dbReference>
<dbReference type="AlphaFoldDB" id="A0A193GBF8"/>